<organism evidence="2">
    <name type="scientific">Arundo donax</name>
    <name type="common">Giant reed</name>
    <name type="synonym">Donax arundinaceus</name>
    <dbReference type="NCBI Taxonomy" id="35708"/>
    <lineage>
        <taxon>Eukaryota</taxon>
        <taxon>Viridiplantae</taxon>
        <taxon>Streptophyta</taxon>
        <taxon>Embryophyta</taxon>
        <taxon>Tracheophyta</taxon>
        <taxon>Spermatophyta</taxon>
        <taxon>Magnoliopsida</taxon>
        <taxon>Liliopsida</taxon>
        <taxon>Poales</taxon>
        <taxon>Poaceae</taxon>
        <taxon>PACMAD clade</taxon>
        <taxon>Arundinoideae</taxon>
        <taxon>Arundineae</taxon>
        <taxon>Arundo</taxon>
    </lineage>
</organism>
<evidence type="ECO:0000313" key="2">
    <source>
        <dbReference type="EMBL" id="JAD90655.1"/>
    </source>
</evidence>
<feature type="domain" description="DUF7049" evidence="1">
    <location>
        <begin position="1"/>
        <end position="73"/>
    </location>
</feature>
<proteinExistence type="predicted"/>
<dbReference type="AlphaFoldDB" id="A0A0A9DYC8"/>
<sequence length="88" mass="9490">MVMVECDIVDLMLHVLECLRWMAGVSVLSVDADTYSPQVLFKAIASIKLQITDGECWNEASFHEAMTKAVHDATSSSSSCATPLVVAA</sequence>
<name>A0A0A9DYC8_ARUDO</name>
<protein>
    <recommendedName>
        <fullName evidence="1">DUF7049 domain-containing protein</fullName>
    </recommendedName>
</protein>
<dbReference type="EMBL" id="GBRH01207240">
    <property type="protein sequence ID" value="JAD90655.1"/>
    <property type="molecule type" value="Transcribed_RNA"/>
</dbReference>
<dbReference type="PANTHER" id="PTHR46665:SF4">
    <property type="entry name" value="BASIC HELIX-LOOP-HELIX (BHLH) FAMILY PROTEIN-LIKE"/>
    <property type="match status" value="1"/>
</dbReference>
<dbReference type="PANTHER" id="PTHR46665">
    <property type="entry name" value="TRANSCRIPTION FACTOR BHLH041-RELATED-RELATED"/>
    <property type="match status" value="1"/>
</dbReference>
<reference evidence="2" key="2">
    <citation type="journal article" date="2015" name="Data Brief">
        <title>Shoot transcriptome of the giant reed, Arundo donax.</title>
        <authorList>
            <person name="Barrero R.A."/>
            <person name="Guerrero F.D."/>
            <person name="Moolhuijzen P."/>
            <person name="Goolsby J.A."/>
            <person name="Tidwell J."/>
            <person name="Bellgard S.E."/>
            <person name="Bellgard M.I."/>
        </authorList>
    </citation>
    <scope>NUCLEOTIDE SEQUENCE</scope>
    <source>
        <tissue evidence="2">Shoot tissue taken approximately 20 cm above the soil surface</tissue>
    </source>
</reference>
<accession>A0A0A9DYC8</accession>
<dbReference type="InterPro" id="IPR044658">
    <property type="entry name" value="bHLH92/bHLH041-like"/>
</dbReference>
<reference evidence="2" key="1">
    <citation type="submission" date="2014-09" db="EMBL/GenBank/DDBJ databases">
        <authorList>
            <person name="Magalhaes I.L.F."/>
            <person name="Oliveira U."/>
            <person name="Santos F.R."/>
            <person name="Vidigal T.H.D.A."/>
            <person name="Brescovit A.D."/>
            <person name="Santos A.J."/>
        </authorList>
    </citation>
    <scope>NUCLEOTIDE SEQUENCE</scope>
    <source>
        <tissue evidence="2">Shoot tissue taken approximately 20 cm above the soil surface</tissue>
    </source>
</reference>
<dbReference type="InterPro" id="IPR055477">
    <property type="entry name" value="DUF7049"/>
</dbReference>
<evidence type="ECO:0000259" key="1">
    <source>
        <dbReference type="Pfam" id="PF23132"/>
    </source>
</evidence>
<dbReference type="Pfam" id="PF23132">
    <property type="entry name" value="DUF7049"/>
    <property type="match status" value="1"/>
</dbReference>